<keyword evidence="3 6" id="KW-0812">Transmembrane</keyword>
<dbReference type="Gene3D" id="1.20.1250.20">
    <property type="entry name" value="MFS general substrate transporter like domains"/>
    <property type="match status" value="2"/>
</dbReference>
<feature type="transmembrane region" description="Helical" evidence="6">
    <location>
        <begin position="12"/>
        <end position="36"/>
    </location>
</feature>
<feature type="transmembrane region" description="Helical" evidence="6">
    <location>
        <begin position="107"/>
        <end position="126"/>
    </location>
</feature>
<organism evidence="7 8">
    <name type="scientific">Chrysochromulina tobinii</name>
    <dbReference type="NCBI Taxonomy" id="1460289"/>
    <lineage>
        <taxon>Eukaryota</taxon>
        <taxon>Haptista</taxon>
        <taxon>Haptophyta</taxon>
        <taxon>Prymnesiophyceae</taxon>
        <taxon>Prymnesiales</taxon>
        <taxon>Chrysochromulinaceae</taxon>
        <taxon>Chrysochromulina</taxon>
    </lineage>
</organism>
<dbReference type="InterPro" id="IPR052983">
    <property type="entry name" value="MFS_Riboflavin_Transporter"/>
</dbReference>
<feature type="transmembrane region" description="Helical" evidence="6">
    <location>
        <begin position="147"/>
        <end position="167"/>
    </location>
</feature>
<evidence type="ECO:0000256" key="2">
    <source>
        <dbReference type="ARBA" id="ARBA00022448"/>
    </source>
</evidence>
<proteinExistence type="predicted"/>
<sequence>MPEPAAPLTKGYLAVLGGVMIHLVCGSLYCWGNLVTYMPASLKYWSPEGGEGPSDAGLVLAFTLLSQMCGMPFGPLFESLVGPRLTALLGGAMMASGLWLASSATTLTQFVLSYAVLFGLGIGLSYQMPFITGGRWFPGKKGSVQGVVMTGLGSSAFFFNMLCTHLLNPQKLWLMIIMSATSGINIASSYKTFALKQPNLNSEAFLALVGSIAALGGNAAGRFFWGTMSDKFGFRRCFLTLTALQASTMLVYRKLAERRLTFALGTQVMLFCMSGNFVMFPAHCFRTFGANGAAVYSFLFTAFGSAALLGPVLTKALLAKGGYALAYNVFAALSLLALLLGSLV</sequence>
<evidence type="ECO:0000256" key="6">
    <source>
        <dbReference type="SAM" id="Phobius"/>
    </source>
</evidence>
<feature type="transmembrane region" description="Helical" evidence="6">
    <location>
        <begin position="205"/>
        <end position="226"/>
    </location>
</feature>
<dbReference type="OrthoDB" id="410267at2759"/>
<dbReference type="EMBL" id="JWZX01000385">
    <property type="protein sequence ID" value="KOO53092.1"/>
    <property type="molecule type" value="Genomic_DNA"/>
</dbReference>
<accession>A0A0M0LQC9</accession>
<protein>
    <submittedName>
        <fullName evidence="7">Major facilitator superfamily protein</fullName>
    </submittedName>
</protein>
<evidence type="ECO:0000313" key="7">
    <source>
        <dbReference type="EMBL" id="KOO53092.1"/>
    </source>
</evidence>
<dbReference type="InterPro" id="IPR036259">
    <property type="entry name" value="MFS_trans_sf"/>
</dbReference>
<comment type="caution">
    <text evidence="7">The sequence shown here is derived from an EMBL/GenBank/DDBJ whole genome shotgun (WGS) entry which is preliminary data.</text>
</comment>
<evidence type="ECO:0000256" key="5">
    <source>
        <dbReference type="ARBA" id="ARBA00023136"/>
    </source>
</evidence>
<evidence type="ECO:0000256" key="3">
    <source>
        <dbReference type="ARBA" id="ARBA00022692"/>
    </source>
</evidence>
<dbReference type="AlphaFoldDB" id="A0A0M0LQC9"/>
<dbReference type="GO" id="GO:0016020">
    <property type="term" value="C:membrane"/>
    <property type="evidence" value="ECO:0007669"/>
    <property type="project" value="UniProtKB-SubCell"/>
</dbReference>
<dbReference type="GO" id="GO:0022857">
    <property type="term" value="F:transmembrane transporter activity"/>
    <property type="evidence" value="ECO:0007669"/>
    <property type="project" value="InterPro"/>
</dbReference>
<dbReference type="PANTHER" id="PTHR43385">
    <property type="entry name" value="RIBOFLAVIN TRANSPORTER RIBJ"/>
    <property type="match status" value="1"/>
</dbReference>
<evidence type="ECO:0000256" key="1">
    <source>
        <dbReference type="ARBA" id="ARBA00004141"/>
    </source>
</evidence>
<keyword evidence="8" id="KW-1185">Reference proteome</keyword>
<dbReference type="Proteomes" id="UP000037460">
    <property type="component" value="Unassembled WGS sequence"/>
</dbReference>
<comment type="subcellular location">
    <subcellularLocation>
        <location evidence="1">Membrane</location>
        <topology evidence="1">Multi-pass membrane protein</topology>
    </subcellularLocation>
</comment>
<feature type="transmembrane region" description="Helical" evidence="6">
    <location>
        <begin position="264"/>
        <end position="282"/>
    </location>
</feature>
<dbReference type="SUPFAM" id="SSF103473">
    <property type="entry name" value="MFS general substrate transporter"/>
    <property type="match status" value="1"/>
</dbReference>
<evidence type="ECO:0000256" key="4">
    <source>
        <dbReference type="ARBA" id="ARBA00022989"/>
    </source>
</evidence>
<gene>
    <name evidence="7" type="ORF">Ctob_015308</name>
</gene>
<keyword evidence="4 6" id="KW-1133">Transmembrane helix</keyword>
<keyword evidence="2" id="KW-0813">Transport</keyword>
<feature type="transmembrane region" description="Helical" evidence="6">
    <location>
        <begin position="294"/>
        <end position="313"/>
    </location>
</feature>
<feature type="transmembrane region" description="Helical" evidence="6">
    <location>
        <begin position="325"/>
        <end position="343"/>
    </location>
</feature>
<name>A0A0M0LQC9_9EUKA</name>
<reference evidence="8" key="1">
    <citation type="journal article" date="2015" name="PLoS Genet.">
        <title>Genome Sequence and Transcriptome Analyses of Chrysochromulina tobin: Metabolic Tools for Enhanced Algal Fitness in the Prominent Order Prymnesiales (Haptophyceae).</title>
        <authorList>
            <person name="Hovde B.T."/>
            <person name="Deodato C.R."/>
            <person name="Hunsperger H.M."/>
            <person name="Ryken S.A."/>
            <person name="Yost W."/>
            <person name="Jha R.K."/>
            <person name="Patterson J."/>
            <person name="Monnat R.J. Jr."/>
            <person name="Barlow S.B."/>
            <person name="Starkenburg S.R."/>
            <person name="Cattolico R.A."/>
        </authorList>
    </citation>
    <scope>NUCLEOTIDE SEQUENCE</scope>
    <source>
        <strain evidence="8">CCMP291</strain>
    </source>
</reference>
<dbReference type="InterPro" id="IPR011701">
    <property type="entry name" value="MFS"/>
</dbReference>
<dbReference type="PANTHER" id="PTHR43385:SF1">
    <property type="entry name" value="RIBOFLAVIN TRANSPORTER RIBJ"/>
    <property type="match status" value="1"/>
</dbReference>
<keyword evidence="5 6" id="KW-0472">Membrane</keyword>
<dbReference type="Pfam" id="PF07690">
    <property type="entry name" value="MFS_1"/>
    <property type="match status" value="1"/>
</dbReference>
<feature type="transmembrane region" description="Helical" evidence="6">
    <location>
        <begin position="85"/>
        <end position="101"/>
    </location>
</feature>
<feature type="transmembrane region" description="Helical" evidence="6">
    <location>
        <begin position="173"/>
        <end position="193"/>
    </location>
</feature>
<evidence type="ECO:0000313" key="8">
    <source>
        <dbReference type="Proteomes" id="UP000037460"/>
    </source>
</evidence>